<feature type="transmembrane region" description="Helical" evidence="4">
    <location>
        <begin position="44"/>
        <end position="65"/>
    </location>
</feature>
<dbReference type="Pfam" id="PF07635">
    <property type="entry name" value="PSCyt1"/>
    <property type="match status" value="1"/>
</dbReference>
<evidence type="ECO:0000256" key="4">
    <source>
        <dbReference type="SAM" id="Phobius"/>
    </source>
</evidence>
<dbReference type="PANTHER" id="PTHR35889:SF3">
    <property type="entry name" value="F-BOX DOMAIN-CONTAINING PROTEIN"/>
    <property type="match status" value="1"/>
</dbReference>
<keyword evidence="4" id="KW-1133">Transmembrane helix</keyword>
<name>A0A7X3D3L8_9FLAO</name>
<dbReference type="InterPro" id="IPR011429">
    <property type="entry name" value="Cyt_c_Planctomycete-type"/>
</dbReference>
<keyword evidence="1 3" id="KW-0479">Metal-binding</keyword>
<dbReference type="RefSeq" id="WP_155601355.1">
    <property type="nucleotide sequence ID" value="NZ_RCNR01000088.1"/>
</dbReference>
<sequence>MDVLKQLLGRLHPLIVHLPIGFIMIGLLLQWYDRKKKENNPVISIIFLWAGITATLACITGYLQYLGEGYAFDTVKWHLWSGIATALFSFLIYAKLKGIQAFVFLSKLPVIGWGIFLFILISFTGHQGGNITHGEEYLIEPLPNSIKSALGFETFEEKEISLNEANWQDALLYEDVIKPILNNKCVSCHNPKKAKGELLLNSEEGILNGGENGFVIETSKSSESELFTRLILPMDNDDHMPPEGKTQPSKEEVELVRAWIDAGSSFEKTIAESGLEKSLFISFFPEKEDFDHPNIEIVAASEEQIKAIEATGIHIDQISKSSNFLSASCINKPTFTDADFEVLLPIKEQISRLDLGQTQITDDIFSKLIELPNLTILLLDNTSITGKDLSLLASLEHLKSINLTSTTIKTEHLAALNKFKKLQQLYLHGTDASPQSVKLNNPKISIDFGNYQLPPIASDTIVY</sequence>
<keyword evidence="7" id="KW-1185">Reference proteome</keyword>
<keyword evidence="3" id="KW-0349">Heme</keyword>
<feature type="transmembrane region" description="Helical" evidence="4">
    <location>
        <begin position="77"/>
        <end position="94"/>
    </location>
</feature>
<dbReference type="SUPFAM" id="SSF52047">
    <property type="entry name" value="RNI-like"/>
    <property type="match status" value="1"/>
</dbReference>
<dbReference type="InterPro" id="IPR001611">
    <property type="entry name" value="Leu-rich_rpt"/>
</dbReference>
<keyword evidence="2 3" id="KW-0408">Iron</keyword>
<dbReference type="GO" id="GO:0009055">
    <property type="term" value="F:electron transfer activity"/>
    <property type="evidence" value="ECO:0007669"/>
    <property type="project" value="InterPro"/>
</dbReference>
<feature type="transmembrane region" description="Helical" evidence="4">
    <location>
        <begin position="101"/>
        <end position="123"/>
    </location>
</feature>
<proteinExistence type="predicted"/>
<protein>
    <recommendedName>
        <fullName evidence="5">Cytochrome c domain-containing protein</fullName>
    </recommendedName>
</protein>
<dbReference type="PANTHER" id="PTHR35889">
    <property type="entry name" value="CYCLOINULO-OLIGOSACCHARIDE FRUCTANOTRANSFERASE-RELATED"/>
    <property type="match status" value="1"/>
</dbReference>
<dbReference type="PROSITE" id="PS51007">
    <property type="entry name" value="CYTC"/>
    <property type="match status" value="1"/>
</dbReference>
<gene>
    <name evidence="6" type="ORF">D9O36_20880</name>
</gene>
<feature type="domain" description="Cytochrome c" evidence="5">
    <location>
        <begin position="146"/>
        <end position="264"/>
    </location>
</feature>
<dbReference type="Proteomes" id="UP000540519">
    <property type="component" value="Unassembled WGS sequence"/>
</dbReference>
<evidence type="ECO:0000313" key="7">
    <source>
        <dbReference type="Proteomes" id="UP000540519"/>
    </source>
</evidence>
<dbReference type="OrthoDB" id="1099022at2"/>
<dbReference type="InterPro" id="IPR032675">
    <property type="entry name" value="LRR_dom_sf"/>
</dbReference>
<evidence type="ECO:0000256" key="3">
    <source>
        <dbReference type="PROSITE-ProRule" id="PRU00433"/>
    </source>
</evidence>
<dbReference type="Gene3D" id="3.80.10.10">
    <property type="entry name" value="Ribonuclease Inhibitor"/>
    <property type="match status" value="1"/>
</dbReference>
<dbReference type="InterPro" id="IPR009056">
    <property type="entry name" value="Cyt_c-like_dom"/>
</dbReference>
<evidence type="ECO:0000313" key="6">
    <source>
        <dbReference type="EMBL" id="MUH38311.1"/>
    </source>
</evidence>
<comment type="caution">
    <text evidence="6">The sequence shown here is derived from an EMBL/GenBank/DDBJ whole genome shotgun (WGS) entry which is preliminary data.</text>
</comment>
<dbReference type="GO" id="GO:0046872">
    <property type="term" value="F:metal ion binding"/>
    <property type="evidence" value="ECO:0007669"/>
    <property type="project" value="UniProtKB-KW"/>
</dbReference>
<feature type="transmembrane region" description="Helical" evidence="4">
    <location>
        <begin position="14"/>
        <end position="32"/>
    </location>
</feature>
<dbReference type="Pfam" id="PF13855">
    <property type="entry name" value="LRR_8"/>
    <property type="match status" value="1"/>
</dbReference>
<accession>A0A7X3D3L8</accession>
<evidence type="ECO:0000259" key="5">
    <source>
        <dbReference type="PROSITE" id="PS51007"/>
    </source>
</evidence>
<keyword evidence="4" id="KW-0472">Membrane</keyword>
<keyword evidence="4" id="KW-0812">Transmembrane</keyword>
<reference evidence="6 7" key="1">
    <citation type="journal article" date="2019" name="Mar. Drugs">
        <title>Comparative Genomics and CAZyme Genome Repertoires of Marine Zobellia amurskyensis KMM 3526(T) and Zobellia laminariae KMM 3676(T).</title>
        <authorList>
            <person name="Chernysheva N."/>
            <person name="Bystritskaya E."/>
            <person name="Stenkova A."/>
            <person name="Golovkin I."/>
            <person name="Nedashkovskaya O."/>
            <person name="Isaeva M."/>
        </authorList>
    </citation>
    <scope>NUCLEOTIDE SEQUENCE [LARGE SCALE GENOMIC DNA]</scope>
    <source>
        <strain evidence="6 7">KMM 3526</strain>
    </source>
</reference>
<dbReference type="GO" id="GO:0020037">
    <property type="term" value="F:heme binding"/>
    <property type="evidence" value="ECO:0007669"/>
    <property type="project" value="InterPro"/>
</dbReference>
<evidence type="ECO:0000256" key="1">
    <source>
        <dbReference type="ARBA" id="ARBA00022723"/>
    </source>
</evidence>
<dbReference type="AlphaFoldDB" id="A0A7X3D3L8"/>
<dbReference type="EMBL" id="RCNR01000088">
    <property type="protein sequence ID" value="MUH38311.1"/>
    <property type="molecule type" value="Genomic_DNA"/>
</dbReference>
<organism evidence="6 7">
    <name type="scientific">Zobellia amurskyensis</name>
    <dbReference type="NCBI Taxonomy" id="248905"/>
    <lineage>
        <taxon>Bacteria</taxon>
        <taxon>Pseudomonadati</taxon>
        <taxon>Bacteroidota</taxon>
        <taxon>Flavobacteriia</taxon>
        <taxon>Flavobacteriales</taxon>
        <taxon>Flavobacteriaceae</taxon>
        <taxon>Zobellia</taxon>
    </lineage>
</organism>
<evidence type="ECO:0000256" key="2">
    <source>
        <dbReference type="ARBA" id="ARBA00023004"/>
    </source>
</evidence>